<evidence type="ECO:0000256" key="6">
    <source>
        <dbReference type="SAM" id="Phobius"/>
    </source>
</evidence>
<comment type="caution">
    <text evidence="8">The sequence shown here is derived from an EMBL/GenBank/DDBJ whole genome shotgun (WGS) entry which is preliminary data.</text>
</comment>
<feature type="transmembrane region" description="Helical" evidence="6">
    <location>
        <begin position="66"/>
        <end position="84"/>
    </location>
</feature>
<proteinExistence type="inferred from homology"/>
<keyword evidence="9" id="KW-1185">Reference proteome</keyword>
<feature type="domain" description="EamA" evidence="7">
    <location>
        <begin position="148"/>
        <end position="281"/>
    </location>
</feature>
<evidence type="ECO:0000256" key="2">
    <source>
        <dbReference type="ARBA" id="ARBA00007362"/>
    </source>
</evidence>
<evidence type="ECO:0000256" key="5">
    <source>
        <dbReference type="ARBA" id="ARBA00023136"/>
    </source>
</evidence>
<keyword evidence="3 6" id="KW-0812">Transmembrane</keyword>
<feature type="transmembrane region" description="Helical" evidence="6">
    <location>
        <begin position="90"/>
        <end position="112"/>
    </location>
</feature>
<feature type="transmembrane region" description="Helical" evidence="6">
    <location>
        <begin position="36"/>
        <end position="54"/>
    </location>
</feature>
<dbReference type="PANTHER" id="PTHR32322">
    <property type="entry name" value="INNER MEMBRANE TRANSPORTER"/>
    <property type="match status" value="1"/>
</dbReference>
<feature type="transmembrane region" description="Helical" evidence="6">
    <location>
        <begin position="146"/>
        <end position="164"/>
    </location>
</feature>
<dbReference type="SUPFAM" id="SSF103481">
    <property type="entry name" value="Multidrug resistance efflux transporter EmrE"/>
    <property type="match status" value="2"/>
</dbReference>
<comment type="subcellular location">
    <subcellularLocation>
        <location evidence="1">Membrane</location>
        <topology evidence="1">Multi-pass membrane protein</topology>
    </subcellularLocation>
</comment>
<sequence>MKQTRLAYAALVCGILCIGCSALFVKIAALPGTVSAFYRLALAAPPLLVAWVVARKPLPARRDLGLMSAGGALFAADLVFWNSGLLLTSAATATLLANNAPIWVGLGALFFFRERLAPRFWLGLALSLAGMTLIVGAAGIRQLQFNQGDLLSIGASMFYAAYLLTTQKARVANDTLTFMTVSVVAGAALLWVVNLGLGLPLTGFSARTWWALTGLALLSHLVGWLAINYALGHLKASAVSVSLLGQAVVTALLSIPILGETLGWSQTVGGLLVLSGIYLVNSRRK</sequence>
<feature type="transmembrane region" description="Helical" evidence="6">
    <location>
        <begin position="209"/>
        <end position="231"/>
    </location>
</feature>
<evidence type="ECO:0000256" key="1">
    <source>
        <dbReference type="ARBA" id="ARBA00004141"/>
    </source>
</evidence>
<dbReference type="PANTHER" id="PTHR32322:SF2">
    <property type="entry name" value="EAMA DOMAIN-CONTAINING PROTEIN"/>
    <property type="match status" value="1"/>
</dbReference>
<dbReference type="GO" id="GO:0016020">
    <property type="term" value="C:membrane"/>
    <property type="evidence" value="ECO:0007669"/>
    <property type="project" value="UniProtKB-SubCell"/>
</dbReference>
<dbReference type="RefSeq" id="WP_183360154.1">
    <property type="nucleotide sequence ID" value="NZ_BLXZ01000002.1"/>
</dbReference>
<name>A0A6V8N5A2_9BACT</name>
<dbReference type="EMBL" id="BLXZ01000002">
    <property type="protein sequence ID" value="GFO67621.1"/>
    <property type="molecule type" value="Genomic_DNA"/>
</dbReference>
<feature type="transmembrane region" description="Helical" evidence="6">
    <location>
        <begin position="238"/>
        <end position="258"/>
    </location>
</feature>
<evidence type="ECO:0000259" key="7">
    <source>
        <dbReference type="Pfam" id="PF00892"/>
    </source>
</evidence>
<dbReference type="InterPro" id="IPR050638">
    <property type="entry name" value="AA-Vitamin_Transporters"/>
</dbReference>
<feature type="transmembrane region" description="Helical" evidence="6">
    <location>
        <begin position="176"/>
        <end position="197"/>
    </location>
</feature>
<dbReference type="InterPro" id="IPR037185">
    <property type="entry name" value="EmrE-like"/>
</dbReference>
<comment type="similarity">
    <text evidence="2">Belongs to the EamA transporter family.</text>
</comment>
<organism evidence="8 9">
    <name type="scientific">Geomonas limicola</name>
    <dbReference type="NCBI Taxonomy" id="2740186"/>
    <lineage>
        <taxon>Bacteria</taxon>
        <taxon>Pseudomonadati</taxon>
        <taxon>Thermodesulfobacteriota</taxon>
        <taxon>Desulfuromonadia</taxon>
        <taxon>Geobacterales</taxon>
        <taxon>Geobacteraceae</taxon>
        <taxon>Geomonas</taxon>
    </lineage>
</organism>
<dbReference type="AlphaFoldDB" id="A0A6V8N5A2"/>
<feature type="transmembrane region" description="Helical" evidence="6">
    <location>
        <begin position="119"/>
        <end position="140"/>
    </location>
</feature>
<keyword evidence="5 6" id="KW-0472">Membrane</keyword>
<evidence type="ECO:0000256" key="4">
    <source>
        <dbReference type="ARBA" id="ARBA00022989"/>
    </source>
</evidence>
<gene>
    <name evidence="8" type="ORF">GMLC_12000</name>
</gene>
<keyword evidence="4 6" id="KW-1133">Transmembrane helix</keyword>
<dbReference type="Proteomes" id="UP000587586">
    <property type="component" value="Unassembled WGS sequence"/>
</dbReference>
<reference evidence="9" key="1">
    <citation type="submission" date="2020-06" db="EMBL/GenBank/DDBJ databases">
        <title>Draft genomic sequecing of Geomonas sp. Red745.</title>
        <authorList>
            <person name="Itoh H."/>
            <person name="Xu Z.X."/>
            <person name="Ushijima N."/>
            <person name="Masuda Y."/>
            <person name="Shiratori Y."/>
            <person name="Senoo K."/>
        </authorList>
    </citation>
    <scope>NUCLEOTIDE SEQUENCE [LARGE SCALE GENOMIC DNA]</scope>
    <source>
        <strain evidence="9">Red745</strain>
    </source>
</reference>
<evidence type="ECO:0000313" key="9">
    <source>
        <dbReference type="Proteomes" id="UP000587586"/>
    </source>
</evidence>
<protein>
    <recommendedName>
        <fullName evidence="7">EamA domain-containing protein</fullName>
    </recommendedName>
</protein>
<evidence type="ECO:0000256" key="3">
    <source>
        <dbReference type="ARBA" id="ARBA00022692"/>
    </source>
</evidence>
<accession>A0A6V8N5A2</accession>
<evidence type="ECO:0000313" key="8">
    <source>
        <dbReference type="EMBL" id="GFO67621.1"/>
    </source>
</evidence>
<feature type="transmembrane region" description="Helical" evidence="6">
    <location>
        <begin position="264"/>
        <end position="281"/>
    </location>
</feature>
<feature type="domain" description="EamA" evidence="7">
    <location>
        <begin position="7"/>
        <end position="135"/>
    </location>
</feature>
<dbReference type="Pfam" id="PF00892">
    <property type="entry name" value="EamA"/>
    <property type="match status" value="2"/>
</dbReference>
<dbReference type="InterPro" id="IPR000620">
    <property type="entry name" value="EamA_dom"/>
</dbReference>
<feature type="transmembrane region" description="Helical" evidence="6">
    <location>
        <begin position="7"/>
        <end position="30"/>
    </location>
</feature>